<accession>A0A1X7FMU7</accession>
<proteinExistence type="predicted"/>
<dbReference type="InterPro" id="IPR003961">
    <property type="entry name" value="FN3_dom"/>
</dbReference>
<feature type="repeat" description="TPR" evidence="1">
    <location>
        <begin position="461"/>
        <end position="494"/>
    </location>
</feature>
<dbReference type="InterPro" id="IPR013783">
    <property type="entry name" value="Ig-like_fold"/>
</dbReference>
<dbReference type="InterPro" id="IPR019734">
    <property type="entry name" value="TPR_rpt"/>
</dbReference>
<protein>
    <recommendedName>
        <fullName evidence="2">Fibronectin type-III domain-containing protein</fullName>
    </recommendedName>
</protein>
<gene>
    <name evidence="3" type="ORF">SAMN02982917_3051</name>
</gene>
<dbReference type="CDD" id="cd00063">
    <property type="entry name" value="FN3"/>
    <property type="match status" value="1"/>
</dbReference>
<dbReference type="RefSeq" id="WP_085086801.1">
    <property type="nucleotide sequence ID" value="NZ_FXAK01000006.1"/>
</dbReference>
<dbReference type="SUPFAM" id="SSF48452">
    <property type="entry name" value="TPR-like"/>
    <property type="match status" value="1"/>
</dbReference>
<dbReference type="PROSITE" id="PS50005">
    <property type="entry name" value="TPR"/>
    <property type="match status" value="1"/>
</dbReference>
<dbReference type="Gene3D" id="1.25.40.10">
    <property type="entry name" value="Tetratricopeptide repeat domain"/>
    <property type="match status" value="1"/>
</dbReference>
<evidence type="ECO:0000256" key="1">
    <source>
        <dbReference type="PROSITE-ProRule" id="PRU00339"/>
    </source>
</evidence>
<dbReference type="OrthoDB" id="7566831at2"/>
<dbReference type="Proteomes" id="UP000192936">
    <property type="component" value="Unassembled WGS sequence"/>
</dbReference>
<organism evidence="3 4">
    <name type="scientific">Azospirillum oryzae</name>
    <dbReference type="NCBI Taxonomy" id="286727"/>
    <lineage>
        <taxon>Bacteria</taxon>
        <taxon>Pseudomonadati</taxon>
        <taxon>Pseudomonadota</taxon>
        <taxon>Alphaproteobacteria</taxon>
        <taxon>Rhodospirillales</taxon>
        <taxon>Azospirillaceae</taxon>
        <taxon>Azospirillum</taxon>
    </lineage>
</organism>
<evidence type="ECO:0000313" key="4">
    <source>
        <dbReference type="Proteomes" id="UP000192936"/>
    </source>
</evidence>
<name>A0A1X7FMU7_9PROT</name>
<dbReference type="SMART" id="SM00060">
    <property type="entry name" value="FN3"/>
    <property type="match status" value="3"/>
</dbReference>
<feature type="domain" description="Fibronectin type-III" evidence="2">
    <location>
        <begin position="597"/>
        <end position="674"/>
    </location>
</feature>
<feature type="domain" description="Fibronectin type-III" evidence="2">
    <location>
        <begin position="692"/>
        <end position="782"/>
    </location>
</feature>
<reference evidence="3 4" key="1">
    <citation type="submission" date="2017-04" db="EMBL/GenBank/DDBJ databases">
        <authorList>
            <person name="Afonso C.L."/>
            <person name="Miller P.J."/>
            <person name="Scott M.A."/>
            <person name="Spackman E."/>
            <person name="Goraichik I."/>
            <person name="Dimitrov K.M."/>
            <person name="Suarez D.L."/>
            <person name="Swayne D.E."/>
        </authorList>
    </citation>
    <scope>NUCLEOTIDE SEQUENCE [LARGE SCALE GENOMIC DNA]</scope>
    <source>
        <strain evidence="3 4">A2P</strain>
    </source>
</reference>
<dbReference type="SMART" id="SM00028">
    <property type="entry name" value="TPR"/>
    <property type="match status" value="2"/>
</dbReference>
<keyword evidence="1" id="KW-0802">TPR repeat</keyword>
<sequence>MVERENYYLALELDPSIDDWATIEARITEKKRKWAKLKLSGDPSKKRRAAQLLSEIGDIQRILKEPDSRREEAREGKRRLTERRRADMKRLDEQIEILRADGTYTDADADLVTRQLGGSLTRDEIVKRFDAAGLRRRDPAGTAGPAPRPELLEPTVEKSIRINLDHLGLADLYAFLDRPSHSSPDELCRRTDEIYGELMRTGKTDPTASARSELTGLCKRVFAGAKEKAKYDATLAIQVMAELKPALELAGRDGFLSQHSQDVLMRQAMQRRVRPEDAERFIRDYAANRRWGVQRALTGTREARRHCGYCGTEVSAKADTTCRGCGEPLASNCPRCGKTVASSDAACPSCGCHMGDVPLVRALMRDGRALAAGGDAEGARRVFARVLAIWPGWKDATDALEQMKALERALTEQIGALDALVGAGKLLEARCRMEGIARDFGRDALAVYSLGQRISEGLATAAQLVRRGHDLQAAGKTEEALAAYTRALAVQADNADAAAGLERCPPPAPRDLTATVVNGRVTLSWTAARPDLAYRVLRTEGARPTGLESGRELATTRTTVFDDTAPPVGIPVFYGVVTLRGPVGSPAPAISGPHLVTAEVEGLQVQSGDGQVTLSWRPPPGAVAVEVRRAAKGAGAPGTPLPVSGNSCIDTGAASGTAWTYHVKAVFPDPARNGARIITPGLVRTVTPTAPPPPVRDLRASRDGSHFTLTWTPPDQGAVQLFLCSPQTTATPGQFMDPVHVGKLGRPIAALAPGKAQVTMTTTEAMVVPVTVAGSAGVIGSGLLLSMLDPVSNLVSRCLGQKVVLTWNWPTGGERVTIAYRHDRYPAAPDETGATMVVSPRAEYERNGCWERRIPEPKPLYIAVWVVGAGSASRSPPAQCLEMMGHQAEVHYQVVSRRSILTPWRREPMIELTSTDCRRLDGLILMGKPNNLPLSARDGVVIATIPHVELESGSALLPVPVPAGQGLHLRLFFENTAHAERIRLIHGDKHKMRFD</sequence>
<dbReference type="Gene3D" id="2.60.40.10">
    <property type="entry name" value="Immunoglobulins"/>
    <property type="match status" value="2"/>
</dbReference>
<dbReference type="EMBL" id="FXAK01000006">
    <property type="protein sequence ID" value="SMF55181.1"/>
    <property type="molecule type" value="Genomic_DNA"/>
</dbReference>
<dbReference type="InterPro" id="IPR011990">
    <property type="entry name" value="TPR-like_helical_dom_sf"/>
</dbReference>
<dbReference type="STRING" id="286727.SAMN02982917_3051"/>
<dbReference type="AlphaFoldDB" id="A0A1X7FMU7"/>
<feature type="domain" description="Fibronectin type-III" evidence="2">
    <location>
        <begin position="506"/>
        <end position="586"/>
    </location>
</feature>
<evidence type="ECO:0000313" key="3">
    <source>
        <dbReference type="EMBL" id="SMF55181.1"/>
    </source>
</evidence>
<evidence type="ECO:0000259" key="2">
    <source>
        <dbReference type="SMART" id="SM00060"/>
    </source>
</evidence>